<evidence type="ECO:0000313" key="2">
    <source>
        <dbReference type="EMBL" id="MBG9377526.1"/>
    </source>
</evidence>
<reference evidence="2" key="1">
    <citation type="submission" date="2020-11" db="EMBL/GenBank/DDBJ databases">
        <title>Bacterial whole genome sequence for Panacibacter sp. DH6.</title>
        <authorList>
            <person name="Le V."/>
            <person name="Ko S."/>
            <person name="Ahn C.-Y."/>
            <person name="Oh H.-M."/>
        </authorList>
    </citation>
    <scope>NUCLEOTIDE SEQUENCE</scope>
    <source>
        <strain evidence="2">DH6</strain>
    </source>
</reference>
<dbReference type="AlphaFoldDB" id="A0A931E8W7"/>
<dbReference type="EMBL" id="JADWYR010000002">
    <property type="protein sequence ID" value="MBG9377526.1"/>
    <property type="molecule type" value="Genomic_DNA"/>
</dbReference>
<comment type="caution">
    <text evidence="2">The sequence shown here is derived from an EMBL/GenBank/DDBJ whole genome shotgun (WGS) entry which is preliminary data.</text>
</comment>
<evidence type="ECO:0000313" key="3">
    <source>
        <dbReference type="Proteomes" id="UP000628448"/>
    </source>
</evidence>
<accession>A0A931E8W7</accession>
<proteinExistence type="predicted"/>
<name>A0A931E8W7_9BACT</name>
<feature type="transmembrane region" description="Helical" evidence="1">
    <location>
        <begin position="67"/>
        <end position="86"/>
    </location>
</feature>
<keyword evidence="1" id="KW-1133">Transmembrane helix</keyword>
<feature type="transmembrane region" description="Helical" evidence="1">
    <location>
        <begin position="38"/>
        <end position="55"/>
    </location>
</feature>
<keyword evidence="1" id="KW-0472">Membrane</keyword>
<keyword evidence="1" id="KW-0812">Transmembrane</keyword>
<dbReference type="Proteomes" id="UP000628448">
    <property type="component" value="Unassembled WGS sequence"/>
</dbReference>
<sequence length="127" mass="14577">MLRYFIAWFPMLLLAVANGALRDVVYKKFTGELLAHQLSTASLLLLFALYIAFIVKAYPPASSTQALQCGILWLCCTLAFEFGFGFYRGKALHELLHDYNIFEGRIWILIPLWLLVAPPVFYKLFHT</sequence>
<keyword evidence="3" id="KW-1185">Reference proteome</keyword>
<feature type="transmembrane region" description="Helical" evidence="1">
    <location>
        <begin position="106"/>
        <end position="125"/>
    </location>
</feature>
<organism evidence="2 3">
    <name type="scientific">Panacibacter microcysteis</name>
    <dbReference type="NCBI Taxonomy" id="2793269"/>
    <lineage>
        <taxon>Bacteria</taxon>
        <taxon>Pseudomonadati</taxon>
        <taxon>Bacteroidota</taxon>
        <taxon>Chitinophagia</taxon>
        <taxon>Chitinophagales</taxon>
        <taxon>Chitinophagaceae</taxon>
        <taxon>Panacibacter</taxon>
    </lineage>
</organism>
<protein>
    <submittedName>
        <fullName evidence="2">Uncharacterized protein</fullName>
    </submittedName>
</protein>
<dbReference type="RefSeq" id="WP_196991607.1">
    <property type="nucleotide sequence ID" value="NZ_JADWYR010000002.1"/>
</dbReference>
<evidence type="ECO:0000256" key="1">
    <source>
        <dbReference type="SAM" id="Phobius"/>
    </source>
</evidence>
<gene>
    <name evidence="2" type="ORF">I5907_14880</name>
</gene>